<evidence type="ECO:0000313" key="6">
    <source>
        <dbReference type="Proteomes" id="UP000304900"/>
    </source>
</evidence>
<dbReference type="Gene3D" id="1.10.10.60">
    <property type="entry name" value="Homeodomain-like"/>
    <property type="match status" value="1"/>
</dbReference>
<accession>A0A4U6CLW7</accession>
<dbReference type="AlphaFoldDB" id="A0A4U6CLW7"/>
<keyword evidence="2" id="KW-0238">DNA-binding</keyword>
<sequence length="313" mass="36061">MLPVTIDEFYKDIAASTKESVNSLLPEGINKEIGHFNIFCVEDLIAKATSDAHFMPYNRRAYYKISIVRGKNRAEYADKVFEIEKNALLFATPKIPYNWVPQDMDQSGYFCIFTDEFLVQSKSGVVLDELPIFRPGAIPVFQLSDKEAIEIAGLFKKMQEEIASNYLYKYDLIRNYILEIIHYGQKLQPVTTYNNTHNASARVSSLFIELLERQFPIATPQQKVSLRTAKDYADRLSVHSNHLNKVLKENTGKTTTEHISKRLIQEAKILLKQTDWNISEIAYSLGFEQLSHFSNFFKKQTSLSPIEIRNQNI</sequence>
<dbReference type="GO" id="GO:0043565">
    <property type="term" value="F:sequence-specific DNA binding"/>
    <property type="evidence" value="ECO:0007669"/>
    <property type="project" value="InterPro"/>
</dbReference>
<dbReference type="GO" id="GO:0003700">
    <property type="term" value="F:DNA-binding transcription factor activity"/>
    <property type="evidence" value="ECO:0007669"/>
    <property type="project" value="InterPro"/>
</dbReference>
<dbReference type="SMART" id="SM00342">
    <property type="entry name" value="HTH_ARAC"/>
    <property type="match status" value="1"/>
</dbReference>
<evidence type="ECO:0000313" key="5">
    <source>
        <dbReference type="EMBL" id="TKT85292.1"/>
    </source>
</evidence>
<dbReference type="RefSeq" id="WP_137344497.1">
    <property type="nucleotide sequence ID" value="NZ_BSQH01000011.1"/>
</dbReference>
<dbReference type="EMBL" id="SZVO01000032">
    <property type="protein sequence ID" value="TKT85292.1"/>
    <property type="molecule type" value="Genomic_DNA"/>
</dbReference>
<dbReference type="InterPro" id="IPR020449">
    <property type="entry name" value="Tscrpt_reg_AraC-type_HTH"/>
</dbReference>
<evidence type="ECO:0000256" key="3">
    <source>
        <dbReference type="ARBA" id="ARBA00023163"/>
    </source>
</evidence>
<dbReference type="OrthoDB" id="629929at2"/>
<dbReference type="PRINTS" id="PR00032">
    <property type="entry name" value="HTHARAC"/>
</dbReference>
<organism evidence="5 6">
    <name type="scientific">Dyadobacter frigoris</name>
    <dbReference type="NCBI Taxonomy" id="2576211"/>
    <lineage>
        <taxon>Bacteria</taxon>
        <taxon>Pseudomonadati</taxon>
        <taxon>Bacteroidota</taxon>
        <taxon>Cytophagia</taxon>
        <taxon>Cytophagales</taxon>
        <taxon>Spirosomataceae</taxon>
        <taxon>Dyadobacter</taxon>
    </lineage>
</organism>
<dbReference type="PANTHER" id="PTHR43280">
    <property type="entry name" value="ARAC-FAMILY TRANSCRIPTIONAL REGULATOR"/>
    <property type="match status" value="1"/>
</dbReference>
<keyword evidence="3" id="KW-0804">Transcription</keyword>
<keyword evidence="6" id="KW-1185">Reference proteome</keyword>
<dbReference type="PROSITE" id="PS01124">
    <property type="entry name" value="HTH_ARAC_FAMILY_2"/>
    <property type="match status" value="1"/>
</dbReference>
<gene>
    <name evidence="5" type="ORF">FDK13_34135</name>
</gene>
<dbReference type="Pfam" id="PF12833">
    <property type="entry name" value="HTH_18"/>
    <property type="match status" value="1"/>
</dbReference>
<proteinExistence type="predicted"/>
<keyword evidence="1" id="KW-0805">Transcription regulation</keyword>
<dbReference type="InterPro" id="IPR018060">
    <property type="entry name" value="HTH_AraC"/>
</dbReference>
<evidence type="ECO:0000256" key="2">
    <source>
        <dbReference type="ARBA" id="ARBA00023125"/>
    </source>
</evidence>
<dbReference type="PANTHER" id="PTHR43280:SF32">
    <property type="entry name" value="TRANSCRIPTIONAL REGULATORY PROTEIN"/>
    <property type="match status" value="1"/>
</dbReference>
<evidence type="ECO:0000256" key="1">
    <source>
        <dbReference type="ARBA" id="ARBA00023015"/>
    </source>
</evidence>
<reference evidence="5 6" key="1">
    <citation type="submission" date="2019-05" db="EMBL/GenBank/DDBJ databases">
        <title>Dyadobacter AR-3-8 sp. nov., isolated from arctic soil.</title>
        <authorList>
            <person name="Chaudhary D.K."/>
        </authorList>
    </citation>
    <scope>NUCLEOTIDE SEQUENCE [LARGE SCALE GENOMIC DNA]</scope>
    <source>
        <strain evidence="5 6">AR-3-8</strain>
    </source>
</reference>
<comment type="caution">
    <text evidence="5">The sequence shown here is derived from an EMBL/GenBank/DDBJ whole genome shotgun (WGS) entry which is preliminary data.</text>
</comment>
<evidence type="ECO:0000259" key="4">
    <source>
        <dbReference type="PROSITE" id="PS01124"/>
    </source>
</evidence>
<dbReference type="SUPFAM" id="SSF46689">
    <property type="entry name" value="Homeodomain-like"/>
    <property type="match status" value="1"/>
</dbReference>
<feature type="domain" description="HTH araC/xylS-type" evidence="4">
    <location>
        <begin position="201"/>
        <end position="311"/>
    </location>
</feature>
<protein>
    <submittedName>
        <fullName evidence="5">Helix-turn-helix domain-containing protein</fullName>
    </submittedName>
</protein>
<dbReference type="InterPro" id="IPR009057">
    <property type="entry name" value="Homeodomain-like_sf"/>
</dbReference>
<dbReference type="Proteomes" id="UP000304900">
    <property type="component" value="Unassembled WGS sequence"/>
</dbReference>
<name>A0A4U6CLW7_9BACT</name>